<dbReference type="Gene3D" id="3.10.50.30">
    <property type="entry name" value="Transcription elongation factor, GreA/GreB, C-terminal domain"/>
    <property type="match status" value="1"/>
</dbReference>
<organism evidence="2 3">
    <name type="scientific">Flavobacterium frigoris (strain PS1)</name>
    <dbReference type="NCBI Taxonomy" id="1086011"/>
    <lineage>
        <taxon>Bacteria</taxon>
        <taxon>Pseudomonadati</taxon>
        <taxon>Bacteroidota</taxon>
        <taxon>Flavobacteriia</taxon>
        <taxon>Flavobacteriales</taxon>
        <taxon>Flavobacteriaceae</taxon>
        <taxon>Flavobacterium</taxon>
    </lineage>
</organism>
<dbReference type="InterPro" id="IPR036953">
    <property type="entry name" value="GreA/GreB_C_sf"/>
</dbReference>
<gene>
    <name evidence="2" type="ORF">HJ01_01651</name>
</gene>
<keyword evidence="2" id="KW-0251">Elongation factor</keyword>
<dbReference type="GO" id="GO:0070063">
    <property type="term" value="F:RNA polymerase binding"/>
    <property type="evidence" value="ECO:0007669"/>
    <property type="project" value="InterPro"/>
</dbReference>
<dbReference type="InterPro" id="IPR001437">
    <property type="entry name" value="Tscrpt_elong_fac_GreA/B_C"/>
</dbReference>
<reference evidence="2 3" key="1">
    <citation type="journal article" date="2014" name="Acta Crystallogr. D">
        <title>Structure-based characterization and antifreeze properties of a hyperactive ice-binding protein from the Antarctic bacterium Flavobacterium frigoris PS1.</title>
        <authorList>
            <person name="Do H."/>
            <person name="Kim S.J."/>
            <person name="Kim H.J."/>
            <person name="Lee J.H."/>
        </authorList>
    </citation>
    <scope>NUCLEOTIDE SEQUENCE [LARGE SCALE GENOMIC DNA]</scope>
    <source>
        <strain evidence="2 3">PS1</strain>
    </source>
</reference>
<dbReference type="InterPro" id="IPR023459">
    <property type="entry name" value="Tscrpt_elong_fac_GreA/B_fam"/>
</dbReference>
<dbReference type="eggNOG" id="COG0782">
    <property type="taxonomic scope" value="Bacteria"/>
</dbReference>
<proteinExistence type="predicted"/>
<evidence type="ECO:0000259" key="1">
    <source>
        <dbReference type="Pfam" id="PF01272"/>
    </source>
</evidence>
<dbReference type="GO" id="GO:0032784">
    <property type="term" value="P:regulation of DNA-templated transcription elongation"/>
    <property type="evidence" value="ECO:0007669"/>
    <property type="project" value="InterPro"/>
</dbReference>
<dbReference type="Pfam" id="PF01272">
    <property type="entry name" value="GreA_GreB"/>
    <property type="match status" value="1"/>
</dbReference>
<dbReference type="SUPFAM" id="SSF54534">
    <property type="entry name" value="FKBP-like"/>
    <property type="match status" value="1"/>
</dbReference>
<feature type="domain" description="Transcription elongation factor GreA/GreB C-terminal" evidence="1">
    <location>
        <begin position="55"/>
        <end position="129"/>
    </location>
</feature>
<dbReference type="STRING" id="1086011.HJ01_01651"/>
<name>H7FRA2_FLAFP</name>
<dbReference type="GO" id="GO:0006354">
    <property type="term" value="P:DNA-templated transcription elongation"/>
    <property type="evidence" value="ECO:0007669"/>
    <property type="project" value="TreeGrafter"/>
</dbReference>
<dbReference type="Proteomes" id="UP000005566">
    <property type="component" value="Unassembled WGS sequence"/>
</dbReference>
<comment type="caution">
    <text evidence="2">The sequence shown here is derived from an EMBL/GenBank/DDBJ whole genome shotgun (WGS) entry which is preliminary data.</text>
</comment>
<dbReference type="PATRIC" id="fig|1086011.3.peg.1615"/>
<sequence length="132" mass="15240">MVLRNRKMSQNIILTTGIYDLIKDHIKSKKVTPTEEENLKLQLKNAKQLTRKNLPDDVVDIEKRVTVKNLDNDLEETYVFVAPDKAKKRNKTESILTQMGLALVGWKVGDVINWDFEEGEKNLEIMAVESRN</sequence>
<dbReference type="PANTHER" id="PTHR30437">
    <property type="entry name" value="TRANSCRIPTION ELONGATION FACTOR GREA"/>
    <property type="match status" value="1"/>
</dbReference>
<dbReference type="EMBL" id="AHKF01000017">
    <property type="protein sequence ID" value="EIA08885.1"/>
    <property type="molecule type" value="Genomic_DNA"/>
</dbReference>
<evidence type="ECO:0000313" key="2">
    <source>
        <dbReference type="EMBL" id="EIA08885.1"/>
    </source>
</evidence>
<dbReference type="GO" id="GO:0003746">
    <property type="term" value="F:translation elongation factor activity"/>
    <property type="evidence" value="ECO:0007669"/>
    <property type="project" value="UniProtKB-KW"/>
</dbReference>
<evidence type="ECO:0000313" key="3">
    <source>
        <dbReference type="Proteomes" id="UP000005566"/>
    </source>
</evidence>
<accession>H7FRA2</accession>
<dbReference type="AlphaFoldDB" id="H7FRA2"/>
<keyword evidence="2" id="KW-0648">Protein biosynthesis</keyword>
<dbReference type="PANTHER" id="PTHR30437:SF5">
    <property type="entry name" value="REGULATOR OF NUCLEOSIDE DIPHOSPHATE KINASE"/>
    <property type="match status" value="1"/>
</dbReference>
<dbReference type="GO" id="GO:0003677">
    <property type="term" value="F:DNA binding"/>
    <property type="evidence" value="ECO:0007669"/>
    <property type="project" value="InterPro"/>
</dbReference>
<protein>
    <submittedName>
        <fullName evidence="2">GreA/GreB family elongation factor</fullName>
    </submittedName>
</protein>
<keyword evidence="3" id="KW-1185">Reference proteome</keyword>